<accession>B5Y5G6</accession>
<dbReference type="InParanoid" id="B5Y5G6"/>
<evidence type="ECO:0000313" key="4">
    <source>
        <dbReference type="Proteomes" id="UP000000759"/>
    </source>
</evidence>
<dbReference type="Gene3D" id="1.25.70.10">
    <property type="entry name" value="Transcription termination factor 3, mitochondrial"/>
    <property type="match status" value="1"/>
</dbReference>
<dbReference type="RefSeq" id="XP_002186182.1">
    <property type="nucleotide sequence ID" value="XM_002186146.1"/>
</dbReference>
<dbReference type="STRING" id="556484.B5Y5G6"/>
<gene>
    <name evidence="3" type="ORF">PHATR_44136</name>
</gene>
<dbReference type="GO" id="GO:0003676">
    <property type="term" value="F:nucleic acid binding"/>
    <property type="evidence" value="ECO:0007669"/>
    <property type="project" value="InterPro"/>
</dbReference>
<dbReference type="HOGENOM" id="CLU_459661_0_0_1"/>
<dbReference type="OrthoDB" id="187447at2759"/>
<protein>
    <submittedName>
        <fullName evidence="3">Uncharacterized protein</fullName>
    </submittedName>
</protein>
<dbReference type="eggNOG" id="KOG1267">
    <property type="taxonomic scope" value="Eukaryota"/>
</dbReference>
<dbReference type="Pfam" id="PF02536">
    <property type="entry name" value="mTERF"/>
    <property type="match status" value="2"/>
</dbReference>
<dbReference type="SMART" id="SM00733">
    <property type="entry name" value="Mterf"/>
    <property type="match status" value="10"/>
</dbReference>
<dbReference type="InterPro" id="IPR003690">
    <property type="entry name" value="MTERF"/>
</dbReference>
<dbReference type="EMBL" id="CP001142">
    <property type="protein sequence ID" value="ACI65652.1"/>
    <property type="molecule type" value="Genomic_DNA"/>
</dbReference>
<sequence>MERLTEGDRNALSLEDLSSISTNVSYFYLKNELGLSEEAMWKITYEAGSALGMTTNTIRRKVEVLRDTMSLSDAEIISVLERHPTILHLSADKNISPTILFLLRMLELGRDDLRRLFVSEPSILSYTTANLNSKINFFVRIMGYSIGECRKVLLAEPKLLRVSVRTGLVPRMRFLVRDMEIPMQNLRAIVKKHPRILLYSLDDNLIPKLIFYLIMTLHMELDQVQKLLVTYPTILEYNLDRHILPITEFFVKDLSYQPAEFRSILLKFPRLMTHSLRKIKHLVGYLRFELGLTGSQVKRVLYQAPQIIGLNTDVSLKAKVEFLRDSLNLSDHELRRVVSGMPTLLVLSIDGNLRPKAEYLRNCFDGNEKDLRETILRLPTLLGYSLDKRIQPRMTAILQSELKAGSITVGIPMKEDKFDAWLVGRKREMKQGLARAEGKALPAIPDLSGRIVHWTRDP</sequence>
<dbReference type="PaxDb" id="2850-Phatr44136"/>
<keyword evidence="2" id="KW-0809">Transit peptide</keyword>
<comment type="similarity">
    <text evidence="1">Belongs to the mTERF family.</text>
</comment>
<keyword evidence="4" id="KW-1185">Reference proteome</keyword>
<proteinExistence type="inferred from homology"/>
<dbReference type="PANTHER" id="PTHR13068:SF151">
    <property type="entry name" value="TRANSCRIPTION TERMINATION FACTOR MTERF9, CHLOROPLASTIC"/>
    <property type="match status" value="1"/>
</dbReference>
<dbReference type="Proteomes" id="UP000000759">
    <property type="component" value="Chromosome 3"/>
</dbReference>
<reference evidence="4" key="2">
    <citation type="submission" date="2008-08" db="EMBL/GenBank/DDBJ databases">
        <authorList>
            <consortium name="Diatom Consortium"/>
            <person name="Grigoriev I."/>
            <person name="Grimwood J."/>
            <person name="Kuo A."/>
            <person name="Otillar R.P."/>
            <person name="Salamov A."/>
            <person name="Detter J.C."/>
            <person name="Lindquist E."/>
            <person name="Shapiro H."/>
            <person name="Lucas S."/>
            <person name="Glavina del Rio T."/>
            <person name="Pitluck S."/>
            <person name="Rokhsar D."/>
            <person name="Bowler C."/>
        </authorList>
    </citation>
    <scope>GENOME REANNOTATION</scope>
    <source>
        <strain evidence="4">CCAP 1055/1</strain>
    </source>
</reference>
<evidence type="ECO:0000256" key="1">
    <source>
        <dbReference type="ARBA" id="ARBA00007692"/>
    </source>
</evidence>
<dbReference type="InterPro" id="IPR038538">
    <property type="entry name" value="MTERF_sf"/>
</dbReference>
<organism evidence="3 4">
    <name type="scientific">Phaeodactylum tricornutum (strain CCAP 1055/1)</name>
    <dbReference type="NCBI Taxonomy" id="556484"/>
    <lineage>
        <taxon>Eukaryota</taxon>
        <taxon>Sar</taxon>
        <taxon>Stramenopiles</taxon>
        <taxon>Ochrophyta</taxon>
        <taxon>Bacillariophyta</taxon>
        <taxon>Bacillariophyceae</taxon>
        <taxon>Bacillariophycidae</taxon>
        <taxon>Naviculales</taxon>
        <taxon>Phaeodactylaceae</taxon>
        <taxon>Phaeodactylum</taxon>
    </lineage>
</organism>
<dbReference type="AlphaFoldDB" id="B5Y5G6"/>
<dbReference type="PANTHER" id="PTHR13068">
    <property type="entry name" value="CGI-12 PROTEIN-RELATED"/>
    <property type="match status" value="1"/>
</dbReference>
<evidence type="ECO:0000256" key="2">
    <source>
        <dbReference type="ARBA" id="ARBA00022946"/>
    </source>
</evidence>
<name>B5Y5G6_PHATC</name>
<reference evidence="3 4" key="1">
    <citation type="journal article" date="2008" name="Nature">
        <title>The Phaeodactylum genome reveals the evolutionary history of diatom genomes.</title>
        <authorList>
            <person name="Bowler C."/>
            <person name="Allen A.E."/>
            <person name="Badger J.H."/>
            <person name="Grimwood J."/>
            <person name="Jabbari K."/>
            <person name="Kuo A."/>
            <person name="Maheswari U."/>
            <person name="Martens C."/>
            <person name="Maumus F."/>
            <person name="Otillar R.P."/>
            <person name="Rayko E."/>
            <person name="Salamov A."/>
            <person name="Vandepoele K."/>
            <person name="Beszteri B."/>
            <person name="Gruber A."/>
            <person name="Heijde M."/>
            <person name="Katinka M."/>
            <person name="Mock T."/>
            <person name="Valentin K."/>
            <person name="Verret F."/>
            <person name="Berges J.A."/>
            <person name="Brownlee C."/>
            <person name="Cadoret J.P."/>
            <person name="Chiovitti A."/>
            <person name="Choi C.J."/>
            <person name="Coesel S."/>
            <person name="De Martino A."/>
            <person name="Detter J.C."/>
            <person name="Durkin C."/>
            <person name="Falciatore A."/>
            <person name="Fournet J."/>
            <person name="Haruta M."/>
            <person name="Huysman M.J."/>
            <person name="Jenkins B.D."/>
            <person name="Jiroutova K."/>
            <person name="Jorgensen R.E."/>
            <person name="Joubert Y."/>
            <person name="Kaplan A."/>
            <person name="Kroger N."/>
            <person name="Kroth P.G."/>
            <person name="La Roche J."/>
            <person name="Lindquist E."/>
            <person name="Lommer M."/>
            <person name="Martin-Jezequel V."/>
            <person name="Lopez P.J."/>
            <person name="Lucas S."/>
            <person name="Mangogna M."/>
            <person name="McGinnis K."/>
            <person name="Medlin L.K."/>
            <person name="Montsant A."/>
            <person name="Oudot-Le Secq M.P."/>
            <person name="Napoli C."/>
            <person name="Obornik M."/>
            <person name="Parker M.S."/>
            <person name="Petit J.L."/>
            <person name="Porcel B.M."/>
            <person name="Poulsen N."/>
            <person name="Robison M."/>
            <person name="Rychlewski L."/>
            <person name="Rynearson T.A."/>
            <person name="Schmutz J."/>
            <person name="Shapiro H."/>
            <person name="Siaut M."/>
            <person name="Stanley M."/>
            <person name="Sussman M.R."/>
            <person name="Taylor A.R."/>
            <person name="Vardi A."/>
            <person name="von Dassow P."/>
            <person name="Vyverman W."/>
            <person name="Willis A."/>
            <person name="Wyrwicz L.S."/>
            <person name="Rokhsar D.S."/>
            <person name="Weissenbach J."/>
            <person name="Armbrust E.V."/>
            <person name="Green B.R."/>
            <person name="Van de Peer Y."/>
            <person name="Grigoriev I.V."/>
        </authorList>
    </citation>
    <scope>NUCLEOTIDE SEQUENCE [LARGE SCALE GENOMIC DNA]</scope>
    <source>
        <strain evidence="3 4">CCAP 1055/1</strain>
    </source>
</reference>
<dbReference type="KEGG" id="pti:PHATR_44136"/>
<evidence type="ECO:0000313" key="3">
    <source>
        <dbReference type="EMBL" id="ACI65652.1"/>
    </source>
</evidence>
<dbReference type="GeneID" id="7204053"/>